<protein>
    <submittedName>
        <fullName evidence="1">Putative glycosyltransferase</fullName>
    </submittedName>
</protein>
<name>A0A6M3IUE9_9ZZZZ</name>
<proteinExistence type="predicted"/>
<organism evidence="1">
    <name type="scientific">viral metagenome</name>
    <dbReference type="NCBI Taxonomy" id="1070528"/>
    <lineage>
        <taxon>unclassified sequences</taxon>
        <taxon>metagenomes</taxon>
        <taxon>organismal metagenomes</taxon>
    </lineage>
</organism>
<keyword evidence="1" id="KW-0808">Transferase</keyword>
<dbReference type="EMBL" id="MT141421">
    <property type="protein sequence ID" value="QJA60811.1"/>
    <property type="molecule type" value="Genomic_DNA"/>
</dbReference>
<evidence type="ECO:0000313" key="1">
    <source>
        <dbReference type="EMBL" id="QJA60811.1"/>
    </source>
</evidence>
<dbReference type="Gene3D" id="3.40.50.2000">
    <property type="entry name" value="Glycogen Phosphorylase B"/>
    <property type="match status" value="1"/>
</dbReference>
<sequence length="413" mass="47644">MILDEIKKIQEYFDKGKPFDSMPHAHKQASVTVTFVAPSLSAEGIYKMILPAITLNKLSITHKAYIWGIHPFDPWRHIDKFDIEIPEELIAVSDVIVLPMVTYDISPIVEEIHRINKTTTIFYCIDINWLKVPVNYPNHKIYEPNETKDRILENLKLCDGFITTSKLLIEYIDYTFGSDLQGTNILPVFMPIGYLNGITDNLNYDELPEVDPQKIVRLGLICNPTHFDDINCIRNELKTVMDKHGSDIELIAFGWDGTIRQGKGFKDVFKGIPVTKVKAVSFYDYFQTLVDLQLDAVLIPISKKDEFYMSCKNYIKFIECSILHIPVIATKIQPLSDIITHMKTGILIEKKEDWITEIELIIENHKETLEAGLSYRLDELANSSYNYVVSNHPYKRFLPLLEKVFVPKIKKKK</sequence>
<dbReference type="SUPFAM" id="SSF53756">
    <property type="entry name" value="UDP-Glycosyltransferase/glycogen phosphorylase"/>
    <property type="match status" value="1"/>
</dbReference>
<dbReference type="AlphaFoldDB" id="A0A6M3IUE9"/>
<evidence type="ECO:0000313" key="2">
    <source>
        <dbReference type="EMBL" id="QJA79490.1"/>
    </source>
</evidence>
<accession>A0A6M3IUE9</accession>
<gene>
    <name evidence="2" type="ORF">MM415A00871_0016</name>
    <name evidence="1" type="ORF">MM415B01048_0019</name>
</gene>
<dbReference type="EMBL" id="MT142383">
    <property type="protein sequence ID" value="QJA79490.1"/>
    <property type="molecule type" value="Genomic_DNA"/>
</dbReference>
<reference evidence="1" key="1">
    <citation type="submission" date="2020-03" db="EMBL/GenBank/DDBJ databases">
        <title>The deep terrestrial virosphere.</title>
        <authorList>
            <person name="Holmfeldt K."/>
            <person name="Nilsson E."/>
            <person name="Simone D."/>
            <person name="Lopez-Fernandez M."/>
            <person name="Wu X."/>
            <person name="de Brujin I."/>
            <person name="Lundin D."/>
            <person name="Andersson A."/>
            <person name="Bertilsson S."/>
            <person name="Dopson M."/>
        </authorList>
    </citation>
    <scope>NUCLEOTIDE SEQUENCE</scope>
    <source>
        <strain evidence="2">MM415A00871</strain>
        <strain evidence="1">MM415B01048</strain>
    </source>
</reference>
<dbReference type="GO" id="GO:0016740">
    <property type="term" value="F:transferase activity"/>
    <property type="evidence" value="ECO:0007669"/>
    <property type="project" value="UniProtKB-KW"/>
</dbReference>